<reference evidence="3 4" key="1">
    <citation type="journal article" date="2016" name="Nat. Commun.">
        <title>Ectomycorrhizal ecology is imprinted in the genome of the dominant symbiotic fungus Cenococcum geophilum.</title>
        <authorList>
            <consortium name="DOE Joint Genome Institute"/>
            <person name="Peter M."/>
            <person name="Kohler A."/>
            <person name="Ohm R.A."/>
            <person name="Kuo A."/>
            <person name="Krutzmann J."/>
            <person name="Morin E."/>
            <person name="Arend M."/>
            <person name="Barry K.W."/>
            <person name="Binder M."/>
            <person name="Choi C."/>
            <person name="Clum A."/>
            <person name="Copeland A."/>
            <person name="Grisel N."/>
            <person name="Haridas S."/>
            <person name="Kipfer T."/>
            <person name="LaButti K."/>
            <person name="Lindquist E."/>
            <person name="Lipzen A."/>
            <person name="Maire R."/>
            <person name="Meier B."/>
            <person name="Mihaltcheva S."/>
            <person name="Molinier V."/>
            <person name="Murat C."/>
            <person name="Poggeler S."/>
            <person name="Quandt C.A."/>
            <person name="Sperisen C."/>
            <person name="Tritt A."/>
            <person name="Tisserant E."/>
            <person name="Crous P.W."/>
            <person name="Henrissat B."/>
            <person name="Nehls U."/>
            <person name="Egli S."/>
            <person name="Spatafora J.W."/>
            <person name="Grigoriev I.V."/>
            <person name="Martin F.M."/>
        </authorList>
    </citation>
    <scope>NUCLEOTIDE SEQUENCE [LARGE SCALE GENOMIC DNA]</scope>
    <source>
        <strain evidence="3 4">CBS 459.81</strain>
    </source>
</reference>
<protein>
    <recommendedName>
        <fullName evidence="2">RelA/SpoT domain-containing protein</fullName>
    </recommendedName>
</protein>
<accession>A0A8E2E3N5</accession>
<dbReference type="InterPro" id="IPR007685">
    <property type="entry name" value="RelA_SpoT"/>
</dbReference>
<evidence type="ECO:0000259" key="2">
    <source>
        <dbReference type="SMART" id="SM00954"/>
    </source>
</evidence>
<feature type="domain" description="RelA/SpoT" evidence="2">
    <location>
        <begin position="50"/>
        <end position="204"/>
    </location>
</feature>
<evidence type="ECO:0000313" key="4">
    <source>
        <dbReference type="Proteomes" id="UP000250266"/>
    </source>
</evidence>
<feature type="compositionally biased region" description="Acidic residues" evidence="1">
    <location>
        <begin position="486"/>
        <end position="497"/>
    </location>
</feature>
<dbReference type="OrthoDB" id="4719016at2759"/>
<name>A0A8E2E3N5_9PEZI</name>
<dbReference type="InterPro" id="IPR043519">
    <property type="entry name" value="NT_sf"/>
</dbReference>
<dbReference type="Pfam" id="PF04607">
    <property type="entry name" value="RelA_SpoT"/>
    <property type="match status" value="1"/>
</dbReference>
<keyword evidence="4" id="KW-1185">Reference proteome</keyword>
<feature type="compositionally biased region" description="Low complexity" evidence="1">
    <location>
        <begin position="476"/>
        <end position="485"/>
    </location>
</feature>
<dbReference type="SUPFAM" id="SSF81301">
    <property type="entry name" value="Nucleotidyltransferase"/>
    <property type="match status" value="1"/>
</dbReference>
<dbReference type="Gene3D" id="3.30.460.10">
    <property type="entry name" value="Beta Polymerase, domain 2"/>
    <property type="match status" value="1"/>
</dbReference>
<dbReference type="CDD" id="cd05399">
    <property type="entry name" value="NT_Rel-Spo_like"/>
    <property type="match status" value="1"/>
</dbReference>
<feature type="region of interest" description="Disordered" evidence="1">
    <location>
        <begin position="476"/>
        <end position="515"/>
    </location>
</feature>
<dbReference type="GO" id="GO:0015969">
    <property type="term" value="P:guanosine tetraphosphate metabolic process"/>
    <property type="evidence" value="ECO:0007669"/>
    <property type="project" value="InterPro"/>
</dbReference>
<evidence type="ECO:0000256" key="1">
    <source>
        <dbReference type="SAM" id="MobiDB-lite"/>
    </source>
</evidence>
<dbReference type="Proteomes" id="UP000250266">
    <property type="component" value="Unassembled WGS sequence"/>
</dbReference>
<organism evidence="3 4">
    <name type="scientific">Lepidopterella palustris CBS 459.81</name>
    <dbReference type="NCBI Taxonomy" id="1314670"/>
    <lineage>
        <taxon>Eukaryota</taxon>
        <taxon>Fungi</taxon>
        <taxon>Dikarya</taxon>
        <taxon>Ascomycota</taxon>
        <taxon>Pezizomycotina</taxon>
        <taxon>Dothideomycetes</taxon>
        <taxon>Pleosporomycetidae</taxon>
        <taxon>Mytilinidiales</taxon>
        <taxon>Argynnaceae</taxon>
        <taxon>Lepidopterella</taxon>
    </lineage>
</organism>
<dbReference type="AlphaFoldDB" id="A0A8E2E3N5"/>
<dbReference type="PANTHER" id="PTHR41773:SF1">
    <property type="entry name" value="RELA_SPOT DOMAIN-CONTAINING PROTEIN"/>
    <property type="match status" value="1"/>
</dbReference>
<sequence>MSPIKSPSRIIDDFLEHQYYQGHHERVAQCAKDICEEKLRGAKIQAIYSSRGKDKDSLREKLEKRNAILEERGCGYKNASEIRSNVRDLAGVRIALYFPNQMDVVAGCIEKIFDVINWTDHPKSAAKNEQNETEDVDTWRPKFAGYKAKHAWVQFKKEDVRNHKKLEGLQKDLRDHDVVEIQIVTVLLHAWAEVEHDIAYKSIFKDAMQEERTILECLNGLVLSSELLLEQLYRLWTARNESAKEHFEYKYQLVEFMSKRIGNSCLPETVDKSDLDMLRRFLKTIEKDTPEALGLVLDELGFQEDADPKVTRDLNPVLNEIIERYPGFQPRSHMRIPFCITAYMLSNISEVDEFVAQHNLTTESQEPAQSACSRCKILLSSVLWLQELLPRPGLHEAFGEAGLEKEGMKNLDWLLHGARRIDILSGREPDEMERTTLDCLWTWFAKQPKDSVFLFVFGLARMGVLKDLSPDDLDQLSPVSSVQSNSDDESNADDEVTDSERSGQSFFEGFPRPFQ</sequence>
<proteinExistence type="predicted"/>
<dbReference type="EMBL" id="KV745177">
    <property type="protein sequence ID" value="OCK76807.1"/>
    <property type="molecule type" value="Genomic_DNA"/>
</dbReference>
<dbReference type="PANTHER" id="PTHR41773">
    <property type="entry name" value="GTP PYROPHOSPHATASE-RELATED"/>
    <property type="match status" value="1"/>
</dbReference>
<gene>
    <name evidence="3" type="ORF">K432DRAFT_462305</name>
</gene>
<evidence type="ECO:0000313" key="3">
    <source>
        <dbReference type="EMBL" id="OCK76807.1"/>
    </source>
</evidence>
<dbReference type="SMART" id="SM00954">
    <property type="entry name" value="RelA_SpoT"/>
    <property type="match status" value="1"/>
</dbReference>